<dbReference type="Pfam" id="PF03078">
    <property type="entry name" value="ATHILA"/>
    <property type="match status" value="1"/>
</dbReference>
<gene>
    <name evidence="3" type="ORF">ARALYDRAFT_659153</name>
</gene>
<dbReference type="Gramene" id="Al_scaffold_0007_3208">
    <property type="protein sequence ID" value="Al_scaffold_0007_3208"/>
    <property type="gene ID" value="Al_scaffold_0007_3208"/>
</dbReference>
<feature type="domain" description="Arabidopsis retrotransposon Orf1 C-terminal" evidence="2">
    <location>
        <begin position="110"/>
        <end position="266"/>
    </location>
</feature>
<proteinExistence type="predicted"/>
<accession>D7MHZ3</accession>
<evidence type="ECO:0000313" key="3">
    <source>
        <dbReference type="EMBL" id="EFH44715.1"/>
    </source>
</evidence>
<evidence type="ECO:0000313" key="4">
    <source>
        <dbReference type="Proteomes" id="UP000008694"/>
    </source>
</evidence>
<feature type="region of interest" description="Disordered" evidence="1">
    <location>
        <begin position="34"/>
        <end position="64"/>
    </location>
</feature>
<sequence length="290" mass="33333">MDSKNTSRRSRHSRPLEEPVRIFKLTDDVYDERRSKRYHDKGGDKGKAKQVEGDSTTSNATQDDEDDDFMLTYLVPQRVGATLRRLSRQQPSRRELPMKFIGQLMKGDVDYREFIDKIKLTPTLLIDYSTIRALDLDDDVIWMFDTLGLCHFMESLRREVYEEETRQFLATASLAFPRTNSPLARDGILYITINGNHFNISIPYLGRALGFDYQDAIDFGPKLHGDIWQRIGKGPFSIGTTKSALISHPTIRCIHKLLATNIFAHTAHNNLKLRKISEVESNLVKNKLNT</sequence>
<dbReference type="EMBL" id="GL348719">
    <property type="protein sequence ID" value="EFH44715.1"/>
    <property type="molecule type" value="Genomic_DNA"/>
</dbReference>
<dbReference type="AlphaFoldDB" id="D7MHZ3"/>
<keyword evidence="4" id="KW-1185">Reference proteome</keyword>
<evidence type="ECO:0000256" key="1">
    <source>
        <dbReference type="SAM" id="MobiDB-lite"/>
    </source>
</evidence>
<evidence type="ECO:0000259" key="2">
    <source>
        <dbReference type="Pfam" id="PF03078"/>
    </source>
</evidence>
<feature type="compositionally biased region" description="Basic and acidic residues" evidence="1">
    <location>
        <begin position="34"/>
        <end position="52"/>
    </location>
</feature>
<organism evidence="4">
    <name type="scientific">Arabidopsis lyrata subsp. lyrata</name>
    <name type="common">Lyre-leaved rock-cress</name>
    <dbReference type="NCBI Taxonomy" id="81972"/>
    <lineage>
        <taxon>Eukaryota</taxon>
        <taxon>Viridiplantae</taxon>
        <taxon>Streptophyta</taxon>
        <taxon>Embryophyta</taxon>
        <taxon>Tracheophyta</taxon>
        <taxon>Spermatophyta</taxon>
        <taxon>Magnoliopsida</taxon>
        <taxon>eudicotyledons</taxon>
        <taxon>Gunneridae</taxon>
        <taxon>Pentapetalae</taxon>
        <taxon>rosids</taxon>
        <taxon>malvids</taxon>
        <taxon>Brassicales</taxon>
        <taxon>Brassicaceae</taxon>
        <taxon>Camelineae</taxon>
        <taxon>Arabidopsis</taxon>
    </lineage>
</organism>
<name>D7MHZ3_ARALL</name>
<protein>
    <submittedName>
        <fullName evidence="3">Predicted protein</fullName>
    </submittedName>
</protein>
<dbReference type="InterPro" id="IPR004312">
    <property type="entry name" value="ATHILA_Orf1_C"/>
</dbReference>
<dbReference type="Proteomes" id="UP000008694">
    <property type="component" value="Unassembled WGS sequence"/>
</dbReference>
<dbReference type="HOGENOM" id="CLU_960893_0_0_1"/>
<reference evidence="4" key="1">
    <citation type="journal article" date="2011" name="Nat. Genet.">
        <title>The Arabidopsis lyrata genome sequence and the basis of rapid genome size change.</title>
        <authorList>
            <person name="Hu T.T."/>
            <person name="Pattyn P."/>
            <person name="Bakker E.G."/>
            <person name="Cao J."/>
            <person name="Cheng J.-F."/>
            <person name="Clark R.M."/>
            <person name="Fahlgren N."/>
            <person name="Fawcett J.A."/>
            <person name="Grimwood J."/>
            <person name="Gundlach H."/>
            <person name="Haberer G."/>
            <person name="Hollister J.D."/>
            <person name="Ossowski S."/>
            <person name="Ottilar R.P."/>
            <person name="Salamov A.A."/>
            <person name="Schneeberger K."/>
            <person name="Spannagl M."/>
            <person name="Wang X."/>
            <person name="Yang L."/>
            <person name="Nasrallah M.E."/>
            <person name="Bergelson J."/>
            <person name="Carrington J.C."/>
            <person name="Gaut B.S."/>
            <person name="Schmutz J."/>
            <person name="Mayer K.F.X."/>
            <person name="Van de Peer Y."/>
            <person name="Grigoriev I.V."/>
            <person name="Nordborg M."/>
            <person name="Weigel D."/>
            <person name="Guo Y.-L."/>
        </authorList>
    </citation>
    <scope>NUCLEOTIDE SEQUENCE [LARGE SCALE GENOMIC DNA]</scope>
    <source>
        <strain evidence="4">cv. MN47</strain>
    </source>
</reference>